<dbReference type="PANTHER" id="PTHR13891">
    <property type="entry name" value="CYTOCHROME C OXIDASE ASSEMBLY FACTOR 7"/>
    <property type="match status" value="1"/>
</dbReference>
<dbReference type="GO" id="GO:0005758">
    <property type="term" value="C:mitochondrial intermembrane space"/>
    <property type="evidence" value="ECO:0007669"/>
    <property type="project" value="TreeGrafter"/>
</dbReference>
<dbReference type="EMBL" id="JAIWYP010000009">
    <property type="protein sequence ID" value="KAH3773396.1"/>
    <property type="molecule type" value="Genomic_DNA"/>
</dbReference>
<dbReference type="Gene3D" id="1.25.40.10">
    <property type="entry name" value="Tetratricopeptide repeat domain"/>
    <property type="match status" value="1"/>
</dbReference>
<gene>
    <name evidence="1" type="ORF">DPMN_174756</name>
</gene>
<dbReference type="OrthoDB" id="272077at2759"/>
<protein>
    <submittedName>
        <fullName evidence="1">Uncharacterized protein</fullName>
    </submittedName>
</protein>
<dbReference type="SUPFAM" id="SSF81901">
    <property type="entry name" value="HCP-like"/>
    <property type="match status" value="1"/>
</dbReference>
<dbReference type="InterPro" id="IPR011990">
    <property type="entry name" value="TPR-like_helical_dom_sf"/>
</dbReference>
<reference evidence="1" key="1">
    <citation type="journal article" date="2019" name="bioRxiv">
        <title>The Genome of the Zebra Mussel, Dreissena polymorpha: A Resource for Invasive Species Research.</title>
        <authorList>
            <person name="McCartney M.A."/>
            <person name="Auch B."/>
            <person name="Kono T."/>
            <person name="Mallez S."/>
            <person name="Zhang Y."/>
            <person name="Obille A."/>
            <person name="Becker A."/>
            <person name="Abrahante J.E."/>
            <person name="Garbe J."/>
            <person name="Badalamenti J.P."/>
            <person name="Herman A."/>
            <person name="Mangelson H."/>
            <person name="Liachko I."/>
            <person name="Sullivan S."/>
            <person name="Sone E.D."/>
            <person name="Koren S."/>
            <person name="Silverstein K.A.T."/>
            <person name="Beckman K.B."/>
            <person name="Gohl D.M."/>
        </authorList>
    </citation>
    <scope>NUCLEOTIDE SEQUENCE</scope>
    <source>
        <strain evidence="1">Duluth1</strain>
        <tissue evidence="1">Whole animal</tissue>
    </source>
</reference>
<evidence type="ECO:0000313" key="1">
    <source>
        <dbReference type="EMBL" id="KAH3773396.1"/>
    </source>
</evidence>
<dbReference type="AlphaFoldDB" id="A0A9D4E6V9"/>
<accession>A0A9D4E6V9</accession>
<reference evidence="1" key="2">
    <citation type="submission" date="2020-11" db="EMBL/GenBank/DDBJ databases">
        <authorList>
            <person name="McCartney M.A."/>
            <person name="Auch B."/>
            <person name="Kono T."/>
            <person name="Mallez S."/>
            <person name="Becker A."/>
            <person name="Gohl D.M."/>
            <person name="Silverstein K.A.T."/>
            <person name="Koren S."/>
            <person name="Bechman K.B."/>
            <person name="Herman A."/>
            <person name="Abrahante J.E."/>
            <person name="Garbe J."/>
        </authorList>
    </citation>
    <scope>NUCLEOTIDE SEQUENCE</scope>
    <source>
        <strain evidence="1">Duluth1</strain>
        <tissue evidence="1">Whole animal</tissue>
    </source>
</reference>
<dbReference type="InterPro" id="IPR040239">
    <property type="entry name" value="HcpB-like"/>
</dbReference>
<keyword evidence="2" id="KW-1185">Reference proteome</keyword>
<evidence type="ECO:0000313" key="2">
    <source>
        <dbReference type="Proteomes" id="UP000828390"/>
    </source>
</evidence>
<proteinExistence type="predicted"/>
<name>A0A9D4E6V9_DREPO</name>
<organism evidence="1 2">
    <name type="scientific">Dreissena polymorpha</name>
    <name type="common">Zebra mussel</name>
    <name type="synonym">Mytilus polymorpha</name>
    <dbReference type="NCBI Taxonomy" id="45954"/>
    <lineage>
        <taxon>Eukaryota</taxon>
        <taxon>Metazoa</taxon>
        <taxon>Spiralia</taxon>
        <taxon>Lophotrochozoa</taxon>
        <taxon>Mollusca</taxon>
        <taxon>Bivalvia</taxon>
        <taxon>Autobranchia</taxon>
        <taxon>Heteroconchia</taxon>
        <taxon>Euheterodonta</taxon>
        <taxon>Imparidentia</taxon>
        <taxon>Neoheterodontei</taxon>
        <taxon>Myida</taxon>
        <taxon>Dreissenoidea</taxon>
        <taxon>Dreissenidae</taxon>
        <taxon>Dreissena</taxon>
    </lineage>
</organism>
<dbReference type="PANTHER" id="PTHR13891:SF1">
    <property type="entry name" value="CYTOCHROME C OXIDASE ASSEMBLY FACTOR 7"/>
    <property type="match status" value="1"/>
</dbReference>
<comment type="caution">
    <text evidence="1">The sequence shown here is derived from an EMBL/GenBank/DDBJ whole genome shotgun (WGS) entry which is preliminary data.</text>
</comment>
<sequence length="230" mass="26537">MTSTTQQVSPEVLEHYYLKLEKNDKFHCYQKNNKDACHELGDFYVRMRKFEEATSAYSFNCYVNEFGPSCRRIAMKMMDEGVQNKKELFNVLKTACEGPNPSLVSCTDLGRMYDIQVSKEVREKINISDNLPRAMRYYERACDGGCAAGCTLMAKHLLNKKEMDRSLEFSQKACEYGNTRSCFFLHGVFSGKSNLMKNVPVDSEKAEYYYRKSVADSRVLIEEEKNNIKA</sequence>
<dbReference type="Proteomes" id="UP000828390">
    <property type="component" value="Unassembled WGS sequence"/>
</dbReference>